<evidence type="ECO:0000259" key="2">
    <source>
        <dbReference type="PROSITE" id="PS51340"/>
    </source>
</evidence>
<gene>
    <name evidence="3" type="ORF">G3446_26055</name>
</gene>
<dbReference type="PROSITE" id="PS51340">
    <property type="entry name" value="MOSC"/>
    <property type="match status" value="1"/>
</dbReference>
<dbReference type="RefSeq" id="WP_164456575.1">
    <property type="nucleotide sequence ID" value="NZ_JAAIJQ010000188.1"/>
</dbReference>
<dbReference type="GO" id="GO:0003824">
    <property type="term" value="F:catalytic activity"/>
    <property type="evidence" value="ECO:0007669"/>
    <property type="project" value="InterPro"/>
</dbReference>
<feature type="region of interest" description="Disordered" evidence="1">
    <location>
        <begin position="12"/>
        <end position="32"/>
    </location>
</feature>
<feature type="domain" description="MOSC" evidence="2">
    <location>
        <begin position="29"/>
        <end position="166"/>
    </location>
</feature>
<comment type="caution">
    <text evidence="3">The sequence shown here is derived from an EMBL/GenBank/DDBJ whole genome shotgun (WGS) entry which is preliminary data.</text>
</comment>
<dbReference type="AlphaFoldDB" id="A0A6M0K7B3"/>
<dbReference type="PANTHER" id="PTHR30212">
    <property type="entry name" value="PROTEIN YIIM"/>
    <property type="match status" value="1"/>
</dbReference>
<dbReference type="Pfam" id="PF03473">
    <property type="entry name" value="MOSC"/>
    <property type="match status" value="1"/>
</dbReference>
<dbReference type="GO" id="GO:0030151">
    <property type="term" value="F:molybdenum ion binding"/>
    <property type="evidence" value="ECO:0007669"/>
    <property type="project" value="InterPro"/>
</dbReference>
<evidence type="ECO:0000313" key="4">
    <source>
        <dbReference type="Proteomes" id="UP000483379"/>
    </source>
</evidence>
<dbReference type="InterPro" id="IPR011037">
    <property type="entry name" value="Pyrv_Knase-like_insert_dom_sf"/>
</dbReference>
<dbReference type="SUPFAM" id="SSF50800">
    <property type="entry name" value="PK beta-barrel domain-like"/>
    <property type="match status" value="1"/>
</dbReference>
<dbReference type="Gene3D" id="2.40.33.20">
    <property type="entry name" value="PK beta-barrel domain-like"/>
    <property type="match status" value="1"/>
</dbReference>
<dbReference type="Proteomes" id="UP000483379">
    <property type="component" value="Unassembled WGS sequence"/>
</dbReference>
<dbReference type="InterPro" id="IPR005302">
    <property type="entry name" value="MoCF_Sase_C"/>
</dbReference>
<name>A0A6M0K7B3_9GAMM</name>
<keyword evidence="4" id="KW-1185">Reference proteome</keyword>
<organism evidence="3 4">
    <name type="scientific">Thiorhodococcus minor</name>
    <dbReference type="NCBI Taxonomy" id="57489"/>
    <lineage>
        <taxon>Bacteria</taxon>
        <taxon>Pseudomonadati</taxon>
        <taxon>Pseudomonadota</taxon>
        <taxon>Gammaproteobacteria</taxon>
        <taxon>Chromatiales</taxon>
        <taxon>Chromatiaceae</taxon>
        <taxon>Thiorhodococcus</taxon>
    </lineage>
</organism>
<evidence type="ECO:0000313" key="3">
    <source>
        <dbReference type="EMBL" id="NEV65251.1"/>
    </source>
</evidence>
<accession>A0A6M0K7B3</accession>
<dbReference type="EMBL" id="JAAIJQ010000188">
    <property type="protein sequence ID" value="NEV65251.1"/>
    <property type="molecule type" value="Genomic_DNA"/>
</dbReference>
<evidence type="ECO:0000256" key="1">
    <source>
        <dbReference type="SAM" id="MobiDB-lite"/>
    </source>
</evidence>
<dbReference type="GO" id="GO:0030170">
    <property type="term" value="F:pyridoxal phosphate binding"/>
    <property type="evidence" value="ECO:0007669"/>
    <property type="project" value="InterPro"/>
</dbReference>
<dbReference type="Pfam" id="PF03475">
    <property type="entry name" value="YiiM_3-alpha"/>
    <property type="match status" value="1"/>
</dbReference>
<protein>
    <submittedName>
        <fullName evidence="3">MOSC domain-containing protein</fullName>
    </submittedName>
</protein>
<dbReference type="InterPro" id="IPR005163">
    <property type="entry name" value="Tri_helical_YiiM-like"/>
</dbReference>
<dbReference type="InterPro" id="IPR052353">
    <property type="entry name" value="Benzoxazolinone_Detox_Enz"/>
</dbReference>
<reference evidence="3 4" key="1">
    <citation type="submission" date="2020-02" db="EMBL/GenBank/DDBJ databases">
        <title>Genome sequences of Thiorhodococcus mannitoliphagus and Thiorhodococcus minor, purple sulfur photosynthetic bacteria in the gammaproteobacterial family, Chromatiaceae.</title>
        <authorList>
            <person name="Aviles F.A."/>
            <person name="Meyer T.E."/>
            <person name="Kyndt J.A."/>
        </authorList>
    </citation>
    <scope>NUCLEOTIDE SEQUENCE [LARGE SCALE GENOMIC DNA]</scope>
    <source>
        <strain evidence="3 4">DSM 11518</strain>
    </source>
</reference>
<dbReference type="PANTHER" id="PTHR30212:SF2">
    <property type="entry name" value="PROTEIN YIIM"/>
    <property type="match status" value="1"/>
</dbReference>
<sequence length="232" mass="26219">MTTFTILELRTGHAESYGPKGEPSAINKQPSDRPLLATAEGLEGDEQGDRRHHGGLDKALHAYAVVHYETWARELPGTADRFTPGAFGENLVVDGVTEHDLCLGDQFQMGKTLVELSQSRQPCWKLNLRFDRSDMARRVQATGRTGWYFRVLNPGVIAAGAEAHLIARPNAEWPLTRVWRLLYYDVLDRDALGAFLRVQELPVRWRRLAERRLASGQVEDWSSRTGTPRQKD</sequence>
<proteinExistence type="predicted"/>